<evidence type="ECO:0000259" key="4">
    <source>
        <dbReference type="Pfam" id="PF04183"/>
    </source>
</evidence>
<feature type="domain" description="Aerobactin siderophore biosynthesis IucA/IucC-like C-terminal" evidence="5">
    <location>
        <begin position="413"/>
        <end position="572"/>
    </location>
</feature>
<dbReference type="Gene3D" id="1.10.510.40">
    <property type="match status" value="1"/>
</dbReference>
<dbReference type="InterPro" id="IPR022770">
    <property type="entry name" value="IucA/IucC-like_C"/>
</dbReference>
<keyword evidence="7" id="KW-1185">Reference proteome</keyword>
<dbReference type="InterPro" id="IPR007310">
    <property type="entry name" value="Aerobactin_biosyn_IucA/IucC_N"/>
</dbReference>
<evidence type="ECO:0000256" key="3">
    <source>
        <dbReference type="SAM" id="Coils"/>
    </source>
</evidence>
<proteinExistence type="inferred from homology"/>
<evidence type="ECO:0000313" key="6">
    <source>
        <dbReference type="EMBL" id="MBM7587540.1"/>
    </source>
</evidence>
<dbReference type="Pfam" id="PF04183">
    <property type="entry name" value="IucA_IucC"/>
    <property type="match status" value="1"/>
</dbReference>
<dbReference type="EMBL" id="JAFBDZ010000004">
    <property type="protein sequence ID" value="MBM7587540.1"/>
    <property type="molecule type" value="Genomic_DNA"/>
</dbReference>
<dbReference type="Pfam" id="PF06276">
    <property type="entry name" value="FhuF"/>
    <property type="match status" value="1"/>
</dbReference>
<feature type="coiled-coil region" evidence="3">
    <location>
        <begin position="519"/>
        <end position="546"/>
    </location>
</feature>
<comment type="similarity">
    <text evidence="2">Belongs to the IucA/IucC family.</text>
</comment>
<evidence type="ECO:0000256" key="2">
    <source>
        <dbReference type="ARBA" id="ARBA00007832"/>
    </source>
</evidence>
<accession>A0ABS2NI83</accession>
<organism evidence="6 7">
    <name type="scientific">Rossellomorea pakistanensis</name>
    <dbReference type="NCBI Taxonomy" id="992288"/>
    <lineage>
        <taxon>Bacteria</taxon>
        <taxon>Bacillati</taxon>
        <taxon>Bacillota</taxon>
        <taxon>Bacilli</taxon>
        <taxon>Bacillales</taxon>
        <taxon>Bacillaceae</taxon>
        <taxon>Rossellomorea</taxon>
    </lineage>
</organism>
<evidence type="ECO:0000313" key="7">
    <source>
        <dbReference type="Proteomes" id="UP001646157"/>
    </source>
</evidence>
<evidence type="ECO:0000256" key="1">
    <source>
        <dbReference type="ARBA" id="ARBA00004924"/>
    </source>
</evidence>
<dbReference type="PANTHER" id="PTHR34384">
    <property type="entry name" value="L-2,3-DIAMINOPROPANOATE--CITRATE LIGASE"/>
    <property type="match status" value="1"/>
</dbReference>
<protein>
    <submittedName>
        <fullName evidence="6">Siderophore synthetase component</fullName>
    </submittedName>
</protein>
<keyword evidence="3" id="KW-0175">Coiled coil</keyword>
<dbReference type="PANTHER" id="PTHR34384:SF5">
    <property type="entry name" value="L-2,3-DIAMINOPROPANOATE--CITRATE LIGASE"/>
    <property type="match status" value="1"/>
</dbReference>
<reference evidence="6 7" key="1">
    <citation type="submission" date="2021-01" db="EMBL/GenBank/DDBJ databases">
        <title>Genomic Encyclopedia of Type Strains, Phase IV (KMG-IV): sequencing the most valuable type-strain genomes for metagenomic binning, comparative biology and taxonomic classification.</title>
        <authorList>
            <person name="Goeker M."/>
        </authorList>
    </citation>
    <scope>NUCLEOTIDE SEQUENCE [LARGE SCALE GENOMIC DNA]</scope>
    <source>
        <strain evidence="6 7">DSM 24834</strain>
    </source>
</reference>
<dbReference type="InterPro" id="IPR037455">
    <property type="entry name" value="LucA/IucC-like"/>
</dbReference>
<comment type="pathway">
    <text evidence="1">Siderophore biosynthesis.</text>
</comment>
<sequence length="599" mass="69346">MKNAKELAEKATIQSFLNCYLRETGNYSEGSHFENHPSISSPFEKVIISNLVLQQIELIIPVTYWSLTERHLFGFPIYYRTRENEEIKPIDYVTLTSFIVKEFLLDKNFTGAEEELLLRVKLSCESIENYIENRVQDMEALTGEEFNYIEAEQSLLLGHLLHPTPKSKQGLTDQEDQLYSPELKGEFQLHYFSAEKSLVLQDSSRTSSAAAIIFEELENDSTVDQTWLQKLRNDDERILLPVHPLQVKTLVGKPEVQTLMTEGKVEYLGPLGKLFTATSSFRTVYSKESQYMYKFSVPVKITNSLRVNQEKELARGVEVSRLLETEVGQDLNQAFPHFKVIQDPAYLNLKMKEEVSGFEVVIRENPFYKNSDQTSLVAALCQDHAYGGNARIHSIIEGIAKRENRRMDEVSLDWFKRYLSLTLDPMIWLFNKYGIALEAHQQNSVIQLRNGYPETFYYRDNQGYYYSESKVEKLKELLPNLNHKSDTICADEVAEERLRYYFFFNHLFGLVNGFGANGLIEEDRLMNVLKERLEEHERQVGDDSNLLSSLLYQPVLPCKANLLTRFYDMDELVGPMEAQSVYTMVKNPLTKEVEIHHVI</sequence>
<evidence type="ECO:0000259" key="5">
    <source>
        <dbReference type="Pfam" id="PF06276"/>
    </source>
</evidence>
<dbReference type="Proteomes" id="UP001646157">
    <property type="component" value="Unassembled WGS sequence"/>
</dbReference>
<feature type="domain" description="Aerobactin siderophore biosynthesis IucA/IucC N-terminal" evidence="4">
    <location>
        <begin position="148"/>
        <end position="382"/>
    </location>
</feature>
<dbReference type="RefSeq" id="WP_205174689.1">
    <property type="nucleotide sequence ID" value="NZ_JAFBDZ010000004.1"/>
</dbReference>
<name>A0ABS2NI83_9BACI</name>
<comment type="caution">
    <text evidence="6">The sequence shown here is derived from an EMBL/GenBank/DDBJ whole genome shotgun (WGS) entry which is preliminary data.</text>
</comment>
<gene>
    <name evidence="6" type="ORF">JOC86_004113</name>
</gene>